<accession>A0A167NC69</accession>
<feature type="transmembrane region" description="Helical" evidence="1">
    <location>
        <begin position="105"/>
        <end position="125"/>
    </location>
</feature>
<dbReference type="AlphaFoldDB" id="A0A167NC69"/>
<keyword evidence="1" id="KW-0472">Membrane</keyword>
<feature type="transmembrane region" description="Helical" evidence="1">
    <location>
        <begin position="145"/>
        <end position="163"/>
    </location>
</feature>
<evidence type="ECO:0000256" key="1">
    <source>
        <dbReference type="SAM" id="Phobius"/>
    </source>
</evidence>
<dbReference type="PATRIC" id="fig|1365257.3.peg.1802"/>
<evidence type="ECO:0000313" key="3">
    <source>
        <dbReference type="Proteomes" id="UP000076661"/>
    </source>
</evidence>
<dbReference type="EMBL" id="AUXX01000011">
    <property type="protein sequence ID" value="KZN67902.1"/>
    <property type="molecule type" value="Genomic_DNA"/>
</dbReference>
<feature type="transmembrane region" description="Helical" evidence="1">
    <location>
        <begin position="56"/>
        <end position="74"/>
    </location>
</feature>
<keyword evidence="1" id="KW-1133">Transmembrane helix</keyword>
<proteinExistence type="predicted"/>
<organism evidence="2 3">
    <name type="scientific">Pseudoalteromonas luteoviolacea S4060-1</name>
    <dbReference type="NCBI Taxonomy" id="1365257"/>
    <lineage>
        <taxon>Bacteria</taxon>
        <taxon>Pseudomonadati</taxon>
        <taxon>Pseudomonadota</taxon>
        <taxon>Gammaproteobacteria</taxon>
        <taxon>Alteromonadales</taxon>
        <taxon>Pseudoalteromonadaceae</taxon>
        <taxon>Pseudoalteromonas</taxon>
    </lineage>
</organism>
<reference evidence="2 3" key="1">
    <citation type="submission" date="2013-07" db="EMBL/GenBank/DDBJ databases">
        <title>Comparative Genomic and Metabolomic Analysis of Twelve Strains of Pseudoalteromonas luteoviolacea.</title>
        <authorList>
            <person name="Vynne N.G."/>
            <person name="Mansson M."/>
            <person name="Gram L."/>
        </authorList>
    </citation>
    <scope>NUCLEOTIDE SEQUENCE [LARGE SCALE GENOMIC DNA]</scope>
    <source>
        <strain evidence="2 3">S4060-1</strain>
    </source>
</reference>
<gene>
    <name evidence="2" type="ORF">N478_16900</name>
</gene>
<evidence type="ECO:0000313" key="2">
    <source>
        <dbReference type="EMBL" id="KZN67902.1"/>
    </source>
</evidence>
<name>A0A167NC69_9GAMM</name>
<protein>
    <submittedName>
        <fullName evidence="2">Uncharacterized protein</fullName>
    </submittedName>
</protein>
<sequence>MYDIYTVVDHLHPFVIAYGLILSWKVATARWFLISYLIVATFNLGMYPYAMQWSTHFYIFEVFLAIVFLVPIIYRRNLALLIYRKSGIDFYRQIYEKQTLSAQECMIILIVTLSMIINLITWFEVLAYKYYWLDNAYFKLYIRDNIQLLVQIILCGCFLTYAIKAESKELNYENTE</sequence>
<feature type="transmembrane region" description="Helical" evidence="1">
    <location>
        <begin position="31"/>
        <end position="50"/>
    </location>
</feature>
<keyword evidence="1" id="KW-0812">Transmembrane</keyword>
<comment type="caution">
    <text evidence="2">The sequence shown here is derived from an EMBL/GenBank/DDBJ whole genome shotgun (WGS) entry which is preliminary data.</text>
</comment>
<dbReference type="Proteomes" id="UP000076661">
    <property type="component" value="Unassembled WGS sequence"/>
</dbReference>